<sequence length="240" mass="25527">MRPHLKRTLVCLVASLLTVHAHPKHFYNPAEGYVHPAPACTAHPARSYLAEGSIHGVPQIDSRISFTLSGSDGVAATVCPGSSYTISVNFTDVRLAMLTSGQAVAFTRPAGGCPNRADLGGSRTIGAQTGFVVPFKVACTASGQLMFRVTSAAVEPPNAWKQNSVTFAVSAACAAPACATTPTAPPSPPSPPDAPEDHDHDHDHHDHEHAHAHPPMRRPPPRRAPPHRLWVMRGSQRGRH</sequence>
<dbReference type="AlphaFoldDB" id="A0A2K3DZP4"/>
<proteinExistence type="predicted"/>
<dbReference type="GeneID" id="66053028"/>
<evidence type="ECO:0000256" key="1">
    <source>
        <dbReference type="SAM" id="MobiDB-lite"/>
    </source>
</evidence>
<protein>
    <recommendedName>
        <fullName evidence="5">Pherophorin domain-containing protein</fullName>
    </recommendedName>
</protein>
<feature type="compositionally biased region" description="Basic and acidic residues" evidence="1">
    <location>
        <begin position="195"/>
        <end position="211"/>
    </location>
</feature>
<dbReference type="EMBL" id="CM008964">
    <property type="protein sequence ID" value="PNW86003.1"/>
    <property type="molecule type" value="Genomic_DNA"/>
</dbReference>
<dbReference type="Proteomes" id="UP000006906">
    <property type="component" value="Chromosome 3"/>
</dbReference>
<feature type="compositionally biased region" description="Pro residues" evidence="1">
    <location>
        <begin position="183"/>
        <end position="193"/>
    </location>
</feature>
<feature type="chain" id="PRO_5014477086" description="Pherophorin domain-containing protein" evidence="2">
    <location>
        <begin position="22"/>
        <end position="240"/>
    </location>
</feature>
<evidence type="ECO:0008006" key="5">
    <source>
        <dbReference type="Google" id="ProtNLM"/>
    </source>
</evidence>
<evidence type="ECO:0000313" key="3">
    <source>
        <dbReference type="EMBL" id="PNW86003.1"/>
    </source>
</evidence>
<accession>A0A2K3DZP4</accession>
<feature type="region of interest" description="Disordered" evidence="1">
    <location>
        <begin position="178"/>
        <end position="240"/>
    </location>
</feature>
<organism evidence="3 4">
    <name type="scientific">Chlamydomonas reinhardtii</name>
    <name type="common">Chlamydomonas smithii</name>
    <dbReference type="NCBI Taxonomy" id="3055"/>
    <lineage>
        <taxon>Eukaryota</taxon>
        <taxon>Viridiplantae</taxon>
        <taxon>Chlorophyta</taxon>
        <taxon>core chlorophytes</taxon>
        <taxon>Chlorophyceae</taxon>
        <taxon>CS clade</taxon>
        <taxon>Chlamydomonadales</taxon>
        <taxon>Chlamydomonadaceae</taxon>
        <taxon>Chlamydomonas</taxon>
    </lineage>
</organism>
<dbReference type="Gramene" id="PNW86003">
    <property type="protein sequence ID" value="PNW86003"/>
    <property type="gene ID" value="CHLRE_03g204129v5"/>
</dbReference>
<name>A0A2K3DZP4_CHLRE</name>
<dbReference type="KEGG" id="cre:CHLRE_03g204129v5"/>
<keyword evidence="2" id="KW-0732">Signal</keyword>
<gene>
    <name evidence="3" type="ORF">CHLRE_03g204129v5</name>
</gene>
<evidence type="ECO:0000313" key="4">
    <source>
        <dbReference type="Proteomes" id="UP000006906"/>
    </source>
</evidence>
<feature type="compositionally biased region" description="Basic residues" evidence="1">
    <location>
        <begin position="212"/>
        <end position="226"/>
    </location>
</feature>
<feature type="signal peptide" evidence="2">
    <location>
        <begin position="1"/>
        <end position="21"/>
    </location>
</feature>
<keyword evidence="4" id="KW-1185">Reference proteome</keyword>
<evidence type="ECO:0000256" key="2">
    <source>
        <dbReference type="SAM" id="SignalP"/>
    </source>
</evidence>
<reference evidence="3 4" key="1">
    <citation type="journal article" date="2007" name="Science">
        <title>The Chlamydomonas genome reveals the evolution of key animal and plant functions.</title>
        <authorList>
            <person name="Merchant S.S."/>
            <person name="Prochnik S.E."/>
            <person name="Vallon O."/>
            <person name="Harris E.H."/>
            <person name="Karpowicz S.J."/>
            <person name="Witman G.B."/>
            <person name="Terry A."/>
            <person name="Salamov A."/>
            <person name="Fritz-Laylin L.K."/>
            <person name="Marechal-Drouard L."/>
            <person name="Marshall W.F."/>
            <person name="Qu L.H."/>
            <person name="Nelson D.R."/>
            <person name="Sanderfoot A.A."/>
            <person name="Spalding M.H."/>
            <person name="Kapitonov V.V."/>
            <person name="Ren Q."/>
            <person name="Ferris P."/>
            <person name="Lindquist E."/>
            <person name="Shapiro H."/>
            <person name="Lucas S.M."/>
            <person name="Grimwood J."/>
            <person name="Schmutz J."/>
            <person name="Cardol P."/>
            <person name="Cerutti H."/>
            <person name="Chanfreau G."/>
            <person name="Chen C.L."/>
            <person name="Cognat V."/>
            <person name="Croft M.T."/>
            <person name="Dent R."/>
            <person name="Dutcher S."/>
            <person name="Fernandez E."/>
            <person name="Fukuzawa H."/>
            <person name="Gonzalez-Ballester D."/>
            <person name="Gonzalez-Halphen D."/>
            <person name="Hallmann A."/>
            <person name="Hanikenne M."/>
            <person name="Hippler M."/>
            <person name="Inwood W."/>
            <person name="Jabbari K."/>
            <person name="Kalanon M."/>
            <person name="Kuras R."/>
            <person name="Lefebvre P.A."/>
            <person name="Lemaire S.D."/>
            <person name="Lobanov A.V."/>
            <person name="Lohr M."/>
            <person name="Manuell A."/>
            <person name="Meier I."/>
            <person name="Mets L."/>
            <person name="Mittag M."/>
            <person name="Mittelmeier T."/>
            <person name="Moroney J.V."/>
            <person name="Moseley J."/>
            <person name="Napoli C."/>
            <person name="Nedelcu A.M."/>
            <person name="Niyogi K."/>
            <person name="Novoselov S.V."/>
            <person name="Paulsen I.T."/>
            <person name="Pazour G."/>
            <person name="Purton S."/>
            <person name="Ral J.P."/>
            <person name="Riano-Pachon D.M."/>
            <person name="Riekhof W."/>
            <person name="Rymarquis L."/>
            <person name="Schroda M."/>
            <person name="Stern D."/>
            <person name="Umen J."/>
            <person name="Willows R."/>
            <person name="Wilson N."/>
            <person name="Zimmer S.L."/>
            <person name="Allmer J."/>
            <person name="Balk J."/>
            <person name="Bisova K."/>
            <person name="Chen C.J."/>
            <person name="Elias M."/>
            <person name="Gendler K."/>
            <person name="Hauser C."/>
            <person name="Lamb M.R."/>
            <person name="Ledford H."/>
            <person name="Long J.C."/>
            <person name="Minagawa J."/>
            <person name="Page M.D."/>
            <person name="Pan J."/>
            <person name="Pootakham W."/>
            <person name="Roje S."/>
            <person name="Rose A."/>
            <person name="Stahlberg E."/>
            <person name="Terauchi A.M."/>
            <person name="Yang P."/>
            <person name="Ball S."/>
            <person name="Bowler C."/>
            <person name="Dieckmann C.L."/>
            <person name="Gladyshev V.N."/>
            <person name="Green P."/>
            <person name="Jorgensen R."/>
            <person name="Mayfield S."/>
            <person name="Mueller-Roeber B."/>
            <person name="Rajamani S."/>
            <person name="Sayre R.T."/>
            <person name="Brokstein P."/>
            <person name="Dubchak I."/>
            <person name="Goodstein D."/>
            <person name="Hornick L."/>
            <person name="Huang Y.W."/>
            <person name="Jhaveri J."/>
            <person name="Luo Y."/>
            <person name="Martinez D."/>
            <person name="Ngau W.C."/>
            <person name="Otillar B."/>
            <person name="Poliakov A."/>
            <person name="Porter A."/>
            <person name="Szajkowski L."/>
            <person name="Werner G."/>
            <person name="Zhou K."/>
            <person name="Grigoriev I.V."/>
            <person name="Rokhsar D.S."/>
            <person name="Grossman A.R."/>
        </authorList>
    </citation>
    <scope>NUCLEOTIDE SEQUENCE [LARGE SCALE GENOMIC DNA]</scope>
    <source>
        <strain evidence="4">CC-503</strain>
    </source>
</reference>
<dbReference type="OrthoDB" id="10523204at2759"/>
<dbReference type="RefSeq" id="XP_042926654.1">
    <property type="nucleotide sequence ID" value="XM_043061446.1"/>
</dbReference>
<dbReference type="InParanoid" id="A0A2K3DZP4"/>